<gene>
    <name evidence="1" type="ORF">J4215_02860</name>
</gene>
<dbReference type="EMBL" id="JAGVWC010000010">
    <property type="protein sequence ID" value="MBS3061497.1"/>
    <property type="molecule type" value="Genomic_DNA"/>
</dbReference>
<reference evidence="1" key="1">
    <citation type="submission" date="2021-03" db="EMBL/GenBank/DDBJ databases">
        <authorList>
            <person name="Jaffe A."/>
        </authorList>
    </citation>
    <scope>NUCLEOTIDE SEQUENCE</scope>
    <source>
        <strain evidence="1">RIFCSPLOWO2_01_FULL_AR10_48_17</strain>
    </source>
</reference>
<dbReference type="Proteomes" id="UP000675968">
    <property type="component" value="Unassembled WGS sequence"/>
</dbReference>
<protein>
    <submittedName>
        <fullName evidence="1">Uncharacterized protein</fullName>
    </submittedName>
</protein>
<reference evidence="1" key="2">
    <citation type="submission" date="2021-05" db="EMBL/GenBank/DDBJ databases">
        <title>Protein family content uncovers lineage relationships and bacterial pathway maintenance mechanisms in DPANN archaea.</title>
        <authorList>
            <person name="Castelle C.J."/>
            <person name="Meheust R."/>
            <person name="Jaffe A.L."/>
            <person name="Seitz K."/>
            <person name="Gong X."/>
            <person name="Baker B.J."/>
            <person name="Banfield J.F."/>
        </authorList>
    </citation>
    <scope>NUCLEOTIDE SEQUENCE</scope>
    <source>
        <strain evidence="1">RIFCSPLOWO2_01_FULL_AR10_48_17</strain>
    </source>
</reference>
<evidence type="ECO:0000313" key="2">
    <source>
        <dbReference type="Proteomes" id="UP000675968"/>
    </source>
</evidence>
<proteinExistence type="predicted"/>
<sequence length="57" mass="6843">MKMPVWFIRETISEEYLRQGYHPTRITELTGLPEPELYRLRENVRQQTKRGKKPAAV</sequence>
<evidence type="ECO:0000313" key="1">
    <source>
        <dbReference type="EMBL" id="MBS3061497.1"/>
    </source>
</evidence>
<dbReference type="AlphaFoldDB" id="A0A8T4L4M0"/>
<accession>A0A8T4L4M0</accession>
<comment type="caution">
    <text evidence="1">The sequence shown here is derived from an EMBL/GenBank/DDBJ whole genome shotgun (WGS) entry which is preliminary data.</text>
</comment>
<organism evidence="1 2">
    <name type="scientific">Candidatus Iainarchaeum sp</name>
    <dbReference type="NCBI Taxonomy" id="3101447"/>
    <lineage>
        <taxon>Archaea</taxon>
        <taxon>Candidatus Iainarchaeota</taxon>
        <taxon>Candidatus Iainarchaeia</taxon>
        <taxon>Candidatus Iainarchaeales</taxon>
        <taxon>Candidatus Iainarchaeaceae</taxon>
        <taxon>Candidatus Iainarchaeum</taxon>
    </lineage>
</organism>
<name>A0A8T4L4M0_9ARCH</name>